<keyword evidence="1" id="KW-0812">Transmembrane</keyword>
<feature type="transmembrane region" description="Helical" evidence="1">
    <location>
        <begin position="112"/>
        <end position="136"/>
    </location>
</feature>
<feature type="transmembrane region" description="Helical" evidence="1">
    <location>
        <begin position="142"/>
        <end position="161"/>
    </location>
</feature>
<feature type="transmembrane region" description="Helical" evidence="1">
    <location>
        <begin position="60"/>
        <end position="80"/>
    </location>
</feature>
<name>A0ABP5U962_9ACTN</name>
<dbReference type="Proteomes" id="UP001501170">
    <property type="component" value="Unassembled WGS sequence"/>
</dbReference>
<organism evidence="2 3">
    <name type="scientific">Gordonia cholesterolivorans</name>
    <dbReference type="NCBI Taxonomy" id="559625"/>
    <lineage>
        <taxon>Bacteria</taxon>
        <taxon>Bacillati</taxon>
        <taxon>Actinomycetota</taxon>
        <taxon>Actinomycetes</taxon>
        <taxon>Mycobacteriales</taxon>
        <taxon>Gordoniaceae</taxon>
        <taxon>Gordonia</taxon>
    </lineage>
</organism>
<keyword evidence="1" id="KW-1133">Transmembrane helix</keyword>
<feature type="transmembrane region" description="Helical" evidence="1">
    <location>
        <begin position="27"/>
        <end position="48"/>
    </location>
</feature>
<comment type="caution">
    <text evidence="2">The sequence shown here is derived from an EMBL/GenBank/DDBJ whole genome shotgun (WGS) entry which is preliminary data.</text>
</comment>
<keyword evidence="1" id="KW-0472">Membrane</keyword>
<sequence>MVVVLAGYLVALGILMAVRGAVEPRGFAYWVGAGCGLALYTAAFAVTLSPPPGRFGRSPALVAIGLTLVAQAVVWVAVAADGVTDAHAYLPMFVTAFVLETLLVFRSRAVIAWVGALSGIALGLVLGAVTGATHWWSTVQTTTAVLLAAATAATAMLSPLFRELDALAARHERASDEEGAGKAALLAREERIARIDGRVRPLLENVLDADQVTGADVRTARLIEALLRDGIRAPSFDTSEVRRAVWRARDRGVSVTLLDDGGLSEVTVDEAAVILAQVSTVLCAELDALSEGEVVARVAPPGRCPVASVTVAHGGTRRRVEFSGGRTRVVES</sequence>
<protein>
    <submittedName>
        <fullName evidence="2">Uncharacterized protein</fullName>
    </submittedName>
</protein>
<dbReference type="EMBL" id="BAAARB010000003">
    <property type="protein sequence ID" value="GAA2371247.1"/>
    <property type="molecule type" value="Genomic_DNA"/>
</dbReference>
<gene>
    <name evidence="2" type="ORF">GCM10009855_08190</name>
</gene>
<keyword evidence="3" id="KW-1185">Reference proteome</keyword>
<accession>A0ABP5U962</accession>
<reference evidence="3" key="1">
    <citation type="journal article" date="2019" name="Int. J. Syst. Evol. Microbiol.">
        <title>The Global Catalogue of Microorganisms (GCM) 10K type strain sequencing project: providing services to taxonomists for standard genome sequencing and annotation.</title>
        <authorList>
            <consortium name="The Broad Institute Genomics Platform"/>
            <consortium name="The Broad Institute Genome Sequencing Center for Infectious Disease"/>
            <person name="Wu L."/>
            <person name="Ma J."/>
        </authorList>
    </citation>
    <scope>NUCLEOTIDE SEQUENCE [LARGE SCALE GENOMIC DNA]</scope>
    <source>
        <strain evidence="3">JCM 16227</strain>
    </source>
</reference>
<evidence type="ECO:0000313" key="2">
    <source>
        <dbReference type="EMBL" id="GAA2371247.1"/>
    </source>
</evidence>
<proteinExistence type="predicted"/>
<feature type="transmembrane region" description="Helical" evidence="1">
    <location>
        <begin position="86"/>
        <end position="105"/>
    </location>
</feature>
<evidence type="ECO:0000313" key="3">
    <source>
        <dbReference type="Proteomes" id="UP001501170"/>
    </source>
</evidence>
<evidence type="ECO:0000256" key="1">
    <source>
        <dbReference type="SAM" id="Phobius"/>
    </source>
</evidence>